<comment type="caution">
    <text evidence="2">The sequence shown here is derived from an EMBL/GenBank/DDBJ whole genome shotgun (WGS) entry which is preliminary data.</text>
</comment>
<reference evidence="2" key="1">
    <citation type="submission" date="2022-07" db="EMBL/GenBank/DDBJ databases">
        <title>Genome Sequence of Leucocoprinus birnbaumii.</title>
        <authorList>
            <person name="Buettner E."/>
        </authorList>
    </citation>
    <scope>NUCLEOTIDE SEQUENCE</scope>
    <source>
        <strain evidence="2">VT141</strain>
    </source>
</reference>
<dbReference type="EMBL" id="JANIEX010000438">
    <property type="protein sequence ID" value="KAJ3567083.1"/>
    <property type="molecule type" value="Genomic_DNA"/>
</dbReference>
<name>A0AAD5VRT4_9AGAR</name>
<dbReference type="CDD" id="cd00866">
    <property type="entry name" value="PEBP_euk"/>
    <property type="match status" value="1"/>
</dbReference>
<evidence type="ECO:0000256" key="1">
    <source>
        <dbReference type="SAM" id="SignalP"/>
    </source>
</evidence>
<accession>A0AAD5VRT4</accession>
<dbReference type="SUPFAM" id="SSF49777">
    <property type="entry name" value="PEBP-like"/>
    <property type="match status" value="1"/>
</dbReference>
<protein>
    <recommendedName>
        <fullName evidence="4">PEBP-like protein</fullName>
    </recommendedName>
</protein>
<dbReference type="Gene3D" id="3.90.280.10">
    <property type="entry name" value="PEBP-like"/>
    <property type="match status" value="1"/>
</dbReference>
<dbReference type="AlphaFoldDB" id="A0AAD5VRT4"/>
<feature type="chain" id="PRO_5042046093" description="PEBP-like protein" evidence="1">
    <location>
        <begin position="18"/>
        <end position="209"/>
    </location>
</feature>
<keyword evidence="1" id="KW-0732">Signal</keyword>
<dbReference type="InterPro" id="IPR035810">
    <property type="entry name" value="PEBP_euk"/>
</dbReference>
<feature type="signal peptide" evidence="1">
    <location>
        <begin position="1"/>
        <end position="17"/>
    </location>
</feature>
<dbReference type="InterPro" id="IPR036610">
    <property type="entry name" value="PEBP-like_sf"/>
</dbReference>
<dbReference type="PANTHER" id="PTHR11362:SF82">
    <property type="entry name" value="PHOSPHATIDYLETHANOLAMINE-BINDING PROTEIN 4"/>
    <property type="match status" value="1"/>
</dbReference>
<evidence type="ECO:0000313" key="3">
    <source>
        <dbReference type="Proteomes" id="UP001213000"/>
    </source>
</evidence>
<organism evidence="2 3">
    <name type="scientific">Leucocoprinus birnbaumii</name>
    <dbReference type="NCBI Taxonomy" id="56174"/>
    <lineage>
        <taxon>Eukaryota</taxon>
        <taxon>Fungi</taxon>
        <taxon>Dikarya</taxon>
        <taxon>Basidiomycota</taxon>
        <taxon>Agaricomycotina</taxon>
        <taxon>Agaricomycetes</taxon>
        <taxon>Agaricomycetidae</taxon>
        <taxon>Agaricales</taxon>
        <taxon>Agaricineae</taxon>
        <taxon>Agaricaceae</taxon>
        <taxon>Leucocoprinus</taxon>
    </lineage>
</organism>
<dbReference type="Proteomes" id="UP001213000">
    <property type="component" value="Unassembled WGS sequence"/>
</dbReference>
<evidence type="ECO:0000313" key="2">
    <source>
        <dbReference type="EMBL" id="KAJ3567083.1"/>
    </source>
</evidence>
<keyword evidence="3" id="KW-1185">Reference proteome</keyword>
<sequence length="209" mass="21991">MHLSLGFLSLIALAVIAQDTSIATVKRAFSNANVWIPLIYIPEDISINFNPTALLEVTFPEPGARPITIHAGQQLPRNSTAGPPSFSVRGAASRGPFVVAAVDPDAPTPQDPTSAEIRHFLGGNFVSDGSGLLHNGTAAVSEFLQPTPPAGSDAHRYIFLLFNQPRGFNDQTLVTPTTSISNFDIATFAKAVGLGNPIAGTFMLVAPDS</sequence>
<evidence type="ECO:0008006" key="4">
    <source>
        <dbReference type="Google" id="ProtNLM"/>
    </source>
</evidence>
<dbReference type="InterPro" id="IPR008914">
    <property type="entry name" value="PEBP"/>
</dbReference>
<proteinExistence type="predicted"/>
<dbReference type="Pfam" id="PF01161">
    <property type="entry name" value="PBP"/>
    <property type="match status" value="1"/>
</dbReference>
<gene>
    <name evidence="2" type="ORF">NP233_g6598</name>
</gene>
<dbReference type="PANTHER" id="PTHR11362">
    <property type="entry name" value="PHOSPHATIDYLETHANOLAMINE-BINDING PROTEIN"/>
    <property type="match status" value="1"/>
</dbReference>